<evidence type="ECO:0000256" key="1">
    <source>
        <dbReference type="ARBA" id="ARBA00022741"/>
    </source>
</evidence>
<evidence type="ECO:0000256" key="2">
    <source>
        <dbReference type="ARBA" id="ARBA00022763"/>
    </source>
</evidence>
<dbReference type="OrthoDB" id="9758506at2"/>
<protein>
    <recommendedName>
        <fullName evidence="8">PD-(D/E)XK endonuclease-like domain-containing protein</fullName>
    </recommendedName>
</protein>
<dbReference type="Proteomes" id="UP000186705">
    <property type="component" value="Unassembled WGS sequence"/>
</dbReference>
<keyword evidence="7" id="KW-0234">DNA repair</keyword>
<keyword evidence="2" id="KW-0227">DNA damage</keyword>
<evidence type="ECO:0000256" key="5">
    <source>
        <dbReference type="ARBA" id="ARBA00022840"/>
    </source>
</evidence>
<feature type="domain" description="PD-(D/E)XK endonuclease-like" evidence="8">
    <location>
        <begin position="528"/>
        <end position="807"/>
    </location>
</feature>
<dbReference type="EMBL" id="MPKA01000044">
    <property type="protein sequence ID" value="OLU47656.1"/>
    <property type="molecule type" value="Genomic_DNA"/>
</dbReference>
<dbReference type="GO" id="GO:0004386">
    <property type="term" value="F:helicase activity"/>
    <property type="evidence" value="ECO:0007669"/>
    <property type="project" value="UniProtKB-KW"/>
</dbReference>
<dbReference type="GO" id="GO:0006281">
    <property type="term" value="P:DNA repair"/>
    <property type="evidence" value="ECO:0007669"/>
    <property type="project" value="UniProtKB-KW"/>
</dbReference>
<keyword evidence="6" id="KW-0238">DNA-binding</keyword>
<dbReference type="GO" id="GO:0016787">
    <property type="term" value="F:hydrolase activity"/>
    <property type="evidence" value="ECO:0007669"/>
    <property type="project" value="UniProtKB-KW"/>
</dbReference>
<dbReference type="GO" id="GO:0003677">
    <property type="term" value="F:DNA binding"/>
    <property type="evidence" value="ECO:0007669"/>
    <property type="project" value="UniProtKB-KW"/>
</dbReference>
<evidence type="ECO:0000313" key="9">
    <source>
        <dbReference type="EMBL" id="OLU47656.1"/>
    </source>
</evidence>
<dbReference type="InterPro" id="IPR038726">
    <property type="entry name" value="PDDEXK_AddAB-type"/>
</dbReference>
<organism evidence="9 10">
    <name type="scientific">Dubosiella newyorkensis</name>
    <dbReference type="NCBI Taxonomy" id="1862672"/>
    <lineage>
        <taxon>Bacteria</taxon>
        <taxon>Bacillati</taxon>
        <taxon>Bacillota</taxon>
        <taxon>Erysipelotrichia</taxon>
        <taxon>Erysipelotrichales</taxon>
        <taxon>Erysipelotrichaceae</taxon>
        <taxon>Dubosiella</taxon>
    </lineage>
</organism>
<dbReference type="GO" id="GO:0005524">
    <property type="term" value="F:ATP binding"/>
    <property type="evidence" value="ECO:0007669"/>
    <property type="project" value="UniProtKB-KW"/>
</dbReference>
<keyword evidence="5" id="KW-0067">ATP-binding</keyword>
<evidence type="ECO:0000259" key="8">
    <source>
        <dbReference type="Pfam" id="PF12705"/>
    </source>
</evidence>
<gene>
    <name evidence="9" type="ORF">BO225_02095</name>
</gene>
<dbReference type="GeneID" id="78274737"/>
<keyword evidence="3" id="KW-0378">Hydrolase</keyword>
<evidence type="ECO:0000313" key="10">
    <source>
        <dbReference type="Proteomes" id="UP000186705"/>
    </source>
</evidence>
<evidence type="ECO:0000256" key="7">
    <source>
        <dbReference type="ARBA" id="ARBA00023204"/>
    </source>
</evidence>
<reference evidence="9 10" key="1">
    <citation type="submission" date="2016-11" db="EMBL/GenBank/DDBJ databases">
        <title>Description of two novel members of the family Erysipelotrichaceae: Ileibacterium lipovorans gen. nov., sp. nov. and Dubosiella newyorkensis, gen. nov., sp. nov.</title>
        <authorList>
            <person name="Cox L.M."/>
            <person name="Sohn J."/>
            <person name="Tyrrell K.L."/>
            <person name="Citron D.M."/>
            <person name="Lawson P.A."/>
            <person name="Patel N.B."/>
            <person name="Iizumi T."/>
            <person name="Perez-Perez G.I."/>
            <person name="Goldstein E.J."/>
            <person name="Blaser M.J."/>
        </authorList>
    </citation>
    <scope>NUCLEOTIDE SEQUENCE [LARGE SCALE GENOMIC DNA]</scope>
    <source>
        <strain evidence="9 10">NYU-BL-A4</strain>
    </source>
</reference>
<comment type="caution">
    <text evidence="9">The sequence shown here is derived from an EMBL/GenBank/DDBJ whole genome shotgun (WGS) entry which is preliminary data.</text>
</comment>
<dbReference type="STRING" id="1862672.BO225_02095"/>
<evidence type="ECO:0000256" key="4">
    <source>
        <dbReference type="ARBA" id="ARBA00022806"/>
    </source>
</evidence>
<sequence length="820" mass="93866">MIRIPDHSTILAPTSLHLPLYEQIAAQKGNCLNIRIYSLETYLQTLFEQDKENKLSILMKYQRALSSLDPKNTFYHSRNDFDFLNACLQFLSLASLLDVSDFPNQSQKEKDLYTILSLLKKIPLFSPTLKQAKALDLDFSNLYILEGEKDIGSLFWTDHFLSKGAHLLKGEQKEAPQYFSCANTRKEIEVLAELFLSKKVDIENSLIALAQESDLEVFSQIFDAHHIPYTPLKRPLLSTIKNEFIAVLKYLHTKNNETFLALIQTLFPDASKALVDYERQFPDVDLLLIEYEDNALISQEEFIRWQQLELEAKKFQRAHQFIDTWSLEDMESICTLIQSLHPDPSEDDLAMFDAIVQDLASVLEDLKDQEDLSLFIQYLEKKTFNKNADTLKGVLVGGRKEMSGLSKTTILVGAHALLFPSLQVYGGIFDESYLQNTGFPSLKDRLQMQRKNIFGTLDSLDSLIVLIPQSDYHGKSLESSSELDAWMKKRPTFQAILDPYGGSLPRFALAQGQAASLFFKNNSFSSNYSKIQTFNRCPLRHYLRYGLQIKKAYKKDGIQLDRDLVSRILQKARLYKSERFQTIDHEAIRQIIQEEFSFAMKVFWTKKKRFETLIDEFSMEMLSLIQVLDLFEDKLHLSLLNKEYEVHQNFSWDNVNVEMKGAIDGFDSKSLSLIVQDPNLIEAGIGDHEGGLGVYDLSLQPKAEKQNAYAVNYRTSQPSASPILNKQFEAKVLDERFIKGWKVQDLPGGIQDELLLEVKKKVPTFQEKEQGIQEKLEQVLTSLKAGEILPVHEEGACTRCPYKAICRNGAIRKEKGAEPA</sequence>
<keyword evidence="10" id="KW-1185">Reference proteome</keyword>
<dbReference type="Pfam" id="PF12705">
    <property type="entry name" value="PDDEXK_1"/>
    <property type="match status" value="1"/>
</dbReference>
<dbReference type="RefSeq" id="WP_076340629.1">
    <property type="nucleotide sequence ID" value="NZ_CAPDDE010000005.1"/>
</dbReference>
<proteinExistence type="predicted"/>
<keyword evidence="4" id="KW-0347">Helicase</keyword>
<keyword evidence="1" id="KW-0547">Nucleotide-binding</keyword>
<evidence type="ECO:0000256" key="3">
    <source>
        <dbReference type="ARBA" id="ARBA00022801"/>
    </source>
</evidence>
<accession>A0A1U7NPU0</accession>
<evidence type="ECO:0000256" key="6">
    <source>
        <dbReference type="ARBA" id="ARBA00023125"/>
    </source>
</evidence>
<dbReference type="AlphaFoldDB" id="A0A1U7NPU0"/>
<name>A0A1U7NPU0_9FIRM</name>